<dbReference type="Proteomes" id="UP001431209">
    <property type="component" value="Unassembled WGS sequence"/>
</dbReference>
<name>A0AAW2Z1H4_9EUKA</name>
<dbReference type="Pfam" id="PF09414">
    <property type="entry name" value="RNA_ligase"/>
    <property type="match status" value="1"/>
</dbReference>
<feature type="domain" description="RNA ligase" evidence="1">
    <location>
        <begin position="38"/>
        <end position="207"/>
    </location>
</feature>
<dbReference type="Gene3D" id="3.30.470.30">
    <property type="entry name" value="DNA ligase/mRNA capping enzyme"/>
    <property type="match status" value="1"/>
</dbReference>
<dbReference type="InterPro" id="IPR052732">
    <property type="entry name" value="Cell-binding_unc_protein"/>
</dbReference>
<accession>A0AAW2Z1H4</accession>
<evidence type="ECO:0000313" key="2">
    <source>
        <dbReference type="EMBL" id="KAL0483656.1"/>
    </source>
</evidence>
<dbReference type="EMBL" id="JAOPGA020000973">
    <property type="protein sequence ID" value="KAL0483656.1"/>
    <property type="molecule type" value="Genomic_DNA"/>
</dbReference>
<sequence>MLNKFPRTHHLFESKKGRMSREDLLMDEKESEPFYKNTITIEEKIDGSNIGFSLDPKSLEVRAQNRSHFVTSQSHSQFKLLDSWIEEHKNLYSILHPHYTLFGEWMAAKHSIFYNHLPGLFIAFDIYDNLNKRYLSVMERNARLKGTSIPIVRCVARGLFEAEDDVKALLDQESVYTSGPHSTPLEGVYIRVDDDVNGCLLHRAKVVRSDFIQTVDDSSHWSTQVVVKNVVDFEWKCRIDYGDANDDELLHNVIPPIHSV</sequence>
<organism evidence="2 3">
    <name type="scientific">Acrasis kona</name>
    <dbReference type="NCBI Taxonomy" id="1008807"/>
    <lineage>
        <taxon>Eukaryota</taxon>
        <taxon>Discoba</taxon>
        <taxon>Heterolobosea</taxon>
        <taxon>Tetramitia</taxon>
        <taxon>Eutetramitia</taxon>
        <taxon>Acrasidae</taxon>
        <taxon>Acrasis</taxon>
    </lineage>
</organism>
<comment type="caution">
    <text evidence="2">The sequence shown here is derived from an EMBL/GenBank/DDBJ whole genome shotgun (WGS) entry which is preliminary data.</text>
</comment>
<evidence type="ECO:0000259" key="1">
    <source>
        <dbReference type="Pfam" id="PF09414"/>
    </source>
</evidence>
<dbReference type="InterPro" id="IPR021122">
    <property type="entry name" value="RNA_ligase_dom_REL/Rnl2"/>
</dbReference>
<protein>
    <recommendedName>
        <fullName evidence="1">RNA ligase domain-containing protein</fullName>
    </recommendedName>
</protein>
<reference evidence="2 3" key="1">
    <citation type="submission" date="2024-03" db="EMBL/GenBank/DDBJ databases">
        <title>The Acrasis kona genome and developmental transcriptomes reveal deep origins of eukaryotic multicellular pathways.</title>
        <authorList>
            <person name="Sheikh S."/>
            <person name="Fu C.-J."/>
            <person name="Brown M.W."/>
            <person name="Baldauf S.L."/>
        </authorList>
    </citation>
    <scope>NUCLEOTIDE SEQUENCE [LARGE SCALE GENOMIC DNA]</scope>
    <source>
        <strain evidence="2 3">ATCC MYA-3509</strain>
    </source>
</reference>
<gene>
    <name evidence="2" type="ORF">AKO1_013913</name>
</gene>
<dbReference type="PANTHER" id="PTHR43883:SF1">
    <property type="entry name" value="GLUCONOKINASE"/>
    <property type="match status" value="1"/>
</dbReference>
<dbReference type="PANTHER" id="PTHR43883">
    <property type="entry name" value="SLR0207 PROTEIN"/>
    <property type="match status" value="1"/>
</dbReference>
<proteinExistence type="predicted"/>
<dbReference type="SUPFAM" id="SSF56091">
    <property type="entry name" value="DNA ligase/mRNA capping enzyme, catalytic domain"/>
    <property type="match status" value="1"/>
</dbReference>
<keyword evidence="3" id="KW-1185">Reference proteome</keyword>
<evidence type="ECO:0000313" key="3">
    <source>
        <dbReference type="Proteomes" id="UP001431209"/>
    </source>
</evidence>
<dbReference type="AlphaFoldDB" id="A0AAW2Z1H4"/>